<feature type="coiled-coil region" evidence="6">
    <location>
        <begin position="140"/>
        <end position="181"/>
    </location>
</feature>
<dbReference type="Pfam" id="PF02518">
    <property type="entry name" value="HATPase_c"/>
    <property type="match status" value="1"/>
</dbReference>
<evidence type="ECO:0000313" key="9">
    <source>
        <dbReference type="EMBL" id="MDJ1177793.1"/>
    </source>
</evidence>
<feature type="transmembrane region" description="Helical" evidence="7">
    <location>
        <begin position="66"/>
        <end position="87"/>
    </location>
</feature>
<dbReference type="Gene3D" id="1.10.287.130">
    <property type="match status" value="1"/>
</dbReference>
<dbReference type="InterPro" id="IPR005467">
    <property type="entry name" value="His_kinase_dom"/>
</dbReference>
<dbReference type="CDD" id="cd00082">
    <property type="entry name" value="HisKA"/>
    <property type="match status" value="1"/>
</dbReference>
<dbReference type="PANTHER" id="PTHR43065">
    <property type="entry name" value="SENSOR HISTIDINE KINASE"/>
    <property type="match status" value="1"/>
</dbReference>
<protein>
    <recommendedName>
        <fullName evidence="2">histidine kinase</fullName>
        <ecNumber evidence="2">2.7.13.3</ecNumber>
    </recommendedName>
</protein>
<feature type="domain" description="Histidine kinase" evidence="8">
    <location>
        <begin position="190"/>
        <end position="434"/>
    </location>
</feature>
<dbReference type="SUPFAM" id="SSF47384">
    <property type="entry name" value="Homodimeric domain of signal transducing histidine kinase"/>
    <property type="match status" value="1"/>
</dbReference>
<evidence type="ECO:0000256" key="1">
    <source>
        <dbReference type="ARBA" id="ARBA00000085"/>
    </source>
</evidence>
<evidence type="ECO:0000256" key="6">
    <source>
        <dbReference type="SAM" id="Coils"/>
    </source>
</evidence>
<dbReference type="InterPro" id="IPR003594">
    <property type="entry name" value="HATPase_dom"/>
</dbReference>
<evidence type="ECO:0000256" key="4">
    <source>
        <dbReference type="ARBA" id="ARBA00022777"/>
    </source>
</evidence>
<keyword evidence="5" id="KW-0902">Two-component regulatory system</keyword>
<evidence type="ECO:0000313" key="10">
    <source>
        <dbReference type="Proteomes" id="UP001231370"/>
    </source>
</evidence>
<keyword evidence="9" id="KW-0547">Nucleotide-binding</keyword>
<keyword evidence="6" id="KW-0175">Coiled coil</keyword>
<evidence type="ECO:0000256" key="7">
    <source>
        <dbReference type="SAM" id="Phobius"/>
    </source>
</evidence>
<dbReference type="GO" id="GO:0005524">
    <property type="term" value="F:ATP binding"/>
    <property type="evidence" value="ECO:0007669"/>
    <property type="project" value="UniProtKB-KW"/>
</dbReference>
<comment type="catalytic activity">
    <reaction evidence="1">
        <text>ATP + protein L-histidine = ADP + protein N-phospho-L-histidine.</text>
        <dbReference type="EC" id="2.7.13.3"/>
    </reaction>
</comment>
<keyword evidence="7" id="KW-1133">Transmembrane helix</keyword>
<dbReference type="InterPro" id="IPR036097">
    <property type="entry name" value="HisK_dim/P_sf"/>
</dbReference>
<keyword evidence="4" id="KW-0418">Kinase</keyword>
<accession>A0ABT7BF32</accession>
<evidence type="ECO:0000259" key="8">
    <source>
        <dbReference type="PROSITE" id="PS50109"/>
    </source>
</evidence>
<evidence type="ECO:0000256" key="3">
    <source>
        <dbReference type="ARBA" id="ARBA00022553"/>
    </source>
</evidence>
<dbReference type="PANTHER" id="PTHR43065:SF50">
    <property type="entry name" value="HISTIDINE KINASE"/>
    <property type="match status" value="1"/>
</dbReference>
<gene>
    <name evidence="9" type="ORF">PJF56_02835</name>
</gene>
<dbReference type="Gene3D" id="3.30.565.10">
    <property type="entry name" value="Histidine kinase-like ATPase, C-terminal domain"/>
    <property type="match status" value="1"/>
</dbReference>
<dbReference type="PRINTS" id="PR00344">
    <property type="entry name" value="BCTRLSENSOR"/>
</dbReference>
<organism evidence="9 10">
    <name type="scientific">Roseofilum halophilum BLCC-M91</name>
    <dbReference type="NCBI Taxonomy" id="3022259"/>
    <lineage>
        <taxon>Bacteria</taxon>
        <taxon>Bacillati</taxon>
        <taxon>Cyanobacteriota</taxon>
        <taxon>Cyanophyceae</taxon>
        <taxon>Desertifilales</taxon>
        <taxon>Desertifilaceae</taxon>
        <taxon>Roseofilum</taxon>
        <taxon>Roseofilum halophilum</taxon>
    </lineage>
</organism>
<dbReference type="SUPFAM" id="SSF55874">
    <property type="entry name" value="ATPase domain of HSP90 chaperone/DNA topoisomerase II/histidine kinase"/>
    <property type="match status" value="1"/>
</dbReference>
<dbReference type="SMART" id="SM00387">
    <property type="entry name" value="HATPase_c"/>
    <property type="match status" value="1"/>
</dbReference>
<evidence type="ECO:0000256" key="5">
    <source>
        <dbReference type="ARBA" id="ARBA00023012"/>
    </source>
</evidence>
<sequence>MVIAISLIFGLIAYQIIYLCATSSTLPETMFPGTLFTRPWDLIPLILFLVGGFWIYPQFYQKYPSLFSHALIISTLPNVATQLHMAFGSTALFDNHFNIAHFLKIIAYLVPLAGLILDYIHTYYHLEETNQTLNTEIIQRQQIAEELKRSETHLRSKNQQLNQTLSQLQNTQAQLIQTEKMSSLGQMVAGLAHEINNPVNFIYGNLRHTETYIQDLLGLLHLYEQHYPQPDAEIATYIDQIDLQFLEQDLPHMLGSMKQGSERIKNLVISLRNFSRLDESDLKTVNLHEGLESTLVMLEHRLRSGIKVTKHYQHLPPIECYPAQLNQVWMNLIANAIDALQEHPEIEHPHLIVSTFCLNDYQVQITITDNGTGIPEEIQAHIFDPFFTTKPVGSGTGLGLSISYQIIQQHKGDIRLFSQKGQGTEARVILPVEPVQG</sequence>
<keyword evidence="10" id="KW-1185">Reference proteome</keyword>
<keyword evidence="4" id="KW-0808">Transferase</keyword>
<dbReference type="InterPro" id="IPR004358">
    <property type="entry name" value="Sig_transdc_His_kin-like_C"/>
</dbReference>
<proteinExistence type="predicted"/>
<dbReference type="InterPro" id="IPR036890">
    <property type="entry name" value="HATPase_C_sf"/>
</dbReference>
<dbReference type="InterPro" id="IPR003661">
    <property type="entry name" value="HisK_dim/P_dom"/>
</dbReference>
<keyword evidence="3" id="KW-0597">Phosphoprotein</keyword>
<keyword evidence="9" id="KW-0067">ATP-binding</keyword>
<dbReference type="PROSITE" id="PS50109">
    <property type="entry name" value="HIS_KIN"/>
    <property type="match status" value="1"/>
</dbReference>
<comment type="caution">
    <text evidence="9">The sequence shown here is derived from an EMBL/GenBank/DDBJ whole genome shotgun (WGS) entry which is preliminary data.</text>
</comment>
<reference evidence="9 10" key="1">
    <citation type="submission" date="2023-01" db="EMBL/GenBank/DDBJ databases">
        <title>Novel diversity within Roseofilum (Cyanobacteria; Desertifilaceae) from marine benthic mats with descriptions of four novel species.</title>
        <authorList>
            <person name="Wang Y."/>
            <person name="Berthold D.E."/>
            <person name="Hu J."/>
            <person name="Lefler F.W."/>
            <person name="Laughinghouse H.D. IV."/>
        </authorList>
    </citation>
    <scope>NUCLEOTIDE SEQUENCE [LARGE SCALE GENOMIC DNA]</scope>
    <source>
        <strain evidence="9 10">BLCC-M91</strain>
    </source>
</reference>
<feature type="transmembrane region" description="Helical" evidence="7">
    <location>
        <begin position="42"/>
        <end position="59"/>
    </location>
</feature>
<keyword evidence="7" id="KW-0472">Membrane</keyword>
<keyword evidence="7" id="KW-0812">Transmembrane</keyword>
<feature type="transmembrane region" description="Helical" evidence="7">
    <location>
        <begin position="99"/>
        <end position="120"/>
    </location>
</feature>
<dbReference type="Proteomes" id="UP001231370">
    <property type="component" value="Unassembled WGS sequence"/>
</dbReference>
<name>A0ABT7BF32_9CYAN</name>
<evidence type="ECO:0000256" key="2">
    <source>
        <dbReference type="ARBA" id="ARBA00012438"/>
    </source>
</evidence>
<dbReference type="EC" id="2.7.13.3" evidence="2"/>
<dbReference type="EMBL" id="JAQPOK010000019">
    <property type="protein sequence ID" value="MDJ1177793.1"/>
    <property type="molecule type" value="Genomic_DNA"/>
</dbReference>
<dbReference type="RefSeq" id="WP_283761121.1">
    <property type="nucleotide sequence ID" value="NZ_JAQPOK010000019.1"/>
</dbReference>